<proteinExistence type="predicted"/>
<dbReference type="EMBL" id="JADEXP010000211">
    <property type="protein sequence ID" value="MBE9068891.1"/>
    <property type="molecule type" value="Genomic_DNA"/>
</dbReference>
<evidence type="ECO:0000313" key="2">
    <source>
        <dbReference type="Proteomes" id="UP000615026"/>
    </source>
</evidence>
<organism evidence="1 2">
    <name type="scientific">Leptolyngbya cf. ectocarpi LEGE 11479</name>
    <dbReference type="NCBI Taxonomy" id="1828722"/>
    <lineage>
        <taxon>Bacteria</taxon>
        <taxon>Bacillati</taxon>
        <taxon>Cyanobacteriota</taxon>
        <taxon>Cyanophyceae</taxon>
        <taxon>Leptolyngbyales</taxon>
        <taxon>Leptolyngbyaceae</taxon>
        <taxon>Leptolyngbya group</taxon>
        <taxon>Leptolyngbya</taxon>
    </lineage>
</organism>
<dbReference type="RefSeq" id="WP_193994816.1">
    <property type="nucleotide sequence ID" value="NZ_JADEXP010000211.1"/>
</dbReference>
<protein>
    <submittedName>
        <fullName evidence="1">Uncharacterized protein</fullName>
    </submittedName>
</protein>
<comment type="caution">
    <text evidence="1">The sequence shown here is derived from an EMBL/GenBank/DDBJ whole genome shotgun (WGS) entry which is preliminary data.</text>
</comment>
<sequence length="99" mass="11703">GYKNVGWNNVIELYQKLNDRLLQSDPGEDTLEDLFLRADRIGNKYQTSEEIREFNQKLTAEVNKISDQVDRQFPESEMEFVDYSATTKKQKSAVKRKRR</sequence>
<gene>
    <name evidence="1" type="ORF">IQ260_19800</name>
</gene>
<name>A0A928ZWR7_LEPEC</name>
<evidence type="ECO:0000313" key="1">
    <source>
        <dbReference type="EMBL" id="MBE9068891.1"/>
    </source>
</evidence>
<reference evidence="1" key="1">
    <citation type="submission" date="2020-10" db="EMBL/GenBank/DDBJ databases">
        <authorList>
            <person name="Castelo-Branco R."/>
            <person name="Eusebio N."/>
            <person name="Adriana R."/>
            <person name="Vieira A."/>
            <person name="Brugerolle De Fraissinette N."/>
            <person name="Rezende De Castro R."/>
            <person name="Schneider M.P."/>
            <person name="Vasconcelos V."/>
            <person name="Leao P.N."/>
        </authorList>
    </citation>
    <scope>NUCLEOTIDE SEQUENCE</scope>
    <source>
        <strain evidence="1">LEGE 11479</strain>
    </source>
</reference>
<dbReference type="AlphaFoldDB" id="A0A928ZWR7"/>
<feature type="non-terminal residue" evidence="1">
    <location>
        <position position="1"/>
    </location>
</feature>
<accession>A0A928ZWR7</accession>
<keyword evidence="2" id="KW-1185">Reference proteome</keyword>
<dbReference type="Proteomes" id="UP000615026">
    <property type="component" value="Unassembled WGS sequence"/>
</dbReference>